<dbReference type="Proteomes" id="UP000578030">
    <property type="component" value="Unassembled WGS sequence"/>
</dbReference>
<evidence type="ECO:0000313" key="3">
    <source>
        <dbReference type="Proteomes" id="UP000578030"/>
    </source>
</evidence>
<evidence type="ECO:0000313" key="2">
    <source>
        <dbReference type="EMBL" id="MBB2201586.1"/>
    </source>
</evidence>
<proteinExistence type="predicted"/>
<organism evidence="2 3">
    <name type="scientific">Gluconacetobacter tumulisoli</name>
    <dbReference type="NCBI Taxonomy" id="1286189"/>
    <lineage>
        <taxon>Bacteria</taxon>
        <taxon>Pseudomonadati</taxon>
        <taxon>Pseudomonadota</taxon>
        <taxon>Alphaproteobacteria</taxon>
        <taxon>Acetobacterales</taxon>
        <taxon>Acetobacteraceae</taxon>
        <taxon>Gluconacetobacter</taxon>
    </lineage>
</organism>
<protein>
    <submittedName>
        <fullName evidence="2">Transposase</fullName>
    </submittedName>
</protein>
<gene>
    <name evidence="2" type="ORF">HLH28_08340</name>
</gene>
<accession>A0A7W4K767</accession>
<feature type="compositionally biased region" description="Basic and acidic residues" evidence="1">
    <location>
        <begin position="123"/>
        <end position="136"/>
    </location>
</feature>
<comment type="caution">
    <text evidence="2">The sequence shown here is derived from an EMBL/GenBank/DDBJ whole genome shotgun (WGS) entry which is preliminary data.</text>
</comment>
<sequence>MSSRTLSLDLRERVVAAVSGGLSRRQAAERFSVSPASAIRWCALARETGSATPKPRGGDRLSDLIEAQAARICGLIDEKDDLTLVEIRAQLDEEGHHFRVGSLWRFFAQHRITWKKKTAHAAEQDRPDVLKRRQDWFDSQPT</sequence>
<dbReference type="SUPFAM" id="SSF46689">
    <property type="entry name" value="Homeodomain-like"/>
    <property type="match status" value="1"/>
</dbReference>
<feature type="region of interest" description="Disordered" evidence="1">
    <location>
        <begin position="123"/>
        <end position="142"/>
    </location>
</feature>
<dbReference type="RefSeq" id="WP_182957358.1">
    <property type="nucleotide sequence ID" value="NZ_JABEQM010000005.1"/>
</dbReference>
<evidence type="ECO:0000256" key="1">
    <source>
        <dbReference type="SAM" id="MobiDB-lite"/>
    </source>
</evidence>
<dbReference type="InterPro" id="IPR009057">
    <property type="entry name" value="Homeodomain-like_sf"/>
</dbReference>
<name>A0A7W4K767_9PROT</name>
<dbReference type="AlphaFoldDB" id="A0A7W4K767"/>
<dbReference type="EMBL" id="JABEQM010000005">
    <property type="protein sequence ID" value="MBB2201586.1"/>
    <property type="molecule type" value="Genomic_DNA"/>
</dbReference>
<keyword evidence="3" id="KW-1185">Reference proteome</keyword>
<reference evidence="2 3" key="1">
    <citation type="submission" date="2020-04" db="EMBL/GenBank/DDBJ databases">
        <title>Description of novel Gluconacetobacter.</title>
        <authorList>
            <person name="Sombolestani A."/>
        </authorList>
    </citation>
    <scope>NUCLEOTIDE SEQUENCE [LARGE SCALE GENOMIC DNA]</scope>
    <source>
        <strain evidence="2 3">LMG 27802</strain>
    </source>
</reference>